<dbReference type="GO" id="GO:0009378">
    <property type="term" value="F:four-way junction helicase activity"/>
    <property type="evidence" value="ECO:0007669"/>
    <property type="project" value="TreeGrafter"/>
</dbReference>
<feature type="compositionally biased region" description="Polar residues" evidence="7">
    <location>
        <begin position="125"/>
        <end position="141"/>
    </location>
</feature>
<feature type="compositionally biased region" description="Low complexity" evidence="7">
    <location>
        <begin position="1362"/>
        <end position="1373"/>
    </location>
</feature>
<keyword evidence="6" id="KW-0067">ATP-binding</keyword>
<feature type="domain" description="Helicase C-terminal" evidence="9">
    <location>
        <begin position="745"/>
        <end position="957"/>
    </location>
</feature>
<feature type="compositionally biased region" description="Low complexity" evidence="7">
    <location>
        <begin position="105"/>
        <end position="122"/>
    </location>
</feature>
<dbReference type="InterPro" id="IPR039686">
    <property type="entry name" value="FANCM/Mph1-like_ID"/>
</dbReference>
<organism evidence="10 11">
    <name type="scientific">Mycoemilia scoparia</name>
    <dbReference type="NCBI Taxonomy" id="417184"/>
    <lineage>
        <taxon>Eukaryota</taxon>
        <taxon>Fungi</taxon>
        <taxon>Fungi incertae sedis</taxon>
        <taxon>Zoopagomycota</taxon>
        <taxon>Kickxellomycotina</taxon>
        <taxon>Kickxellomycetes</taxon>
        <taxon>Kickxellales</taxon>
        <taxon>Kickxellaceae</taxon>
        <taxon>Mycoemilia</taxon>
    </lineage>
</organism>
<keyword evidence="4 10" id="KW-0378">Hydrolase</keyword>
<feature type="compositionally biased region" description="Basic residues" evidence="7">
    <location>
        <begin position="820"/>
        <end position="830"/>
    </location>
</feature>
<feature type="compositionally biased region" description="Low complexity" evidence="7">
    <location>
        <begin position="1008"/>
        <end position="1018"/>
    </location>
</feature>
<dbReference type="CDD" id="cd12091">
    <property type="entry name" value="FANCM_ID"/>
    <property type="match status" value="1"/>
</dbReference>
<dbReference type="InterPro" id="IPR027417">
    <property type="entry name" value="P-loop_NTPase"/>
</dbReference>
<feature type="compositionally biased region" description="Low complexity" evidence="7">
    <location>
        <begin position="1421"/>
        <end position="1432"/>
    </location>
</feature>
<sequence length="2564" mass="283024">MVDSDFDLDFEVDDAFLQVVEEVEQNEKPNRGNTSSSKASGAQNRLPSLTNSSTSIQNQSTSWQYNQVGSSKSNSFSNNKKAKGNINTSSGHNGGSGGQLTLFQSFSKTSPSSKNTSSNVPSAPSLWTSLSTSPANTNTANPRKRKGATLSSNRTPLSSYSFNKRPNIQSSTSTSIKSPNIRTPLSSHQLYTANSPNVGGSGFNDPALEFDFDSLESQFHYINKRAFSKYIYPLRYDQPARAYQQTAVLSCLRHNTLVALPTGLGKTLIAAVTMANYHRWFPNSLIIFVAPTKPLVSQQIRSCRGLLRAIIDSDKDGNNNDSDRGLNGRSPNRNRFTDIEMTEMNGSIPPATRKFKWQNSSFVFATPQVVDNDLKSQEFSIEDARRVSLVIIDEAHRATGRHAYCEFINELVTIQQDDYTGRQYDPEGGTGIPDMSKASGQFRLVALTATPGSKVETVQEIIDKLKISKIVIRTEESLDVAPYLHGRQTEVIMVTLPPWMIRARDSLAKCVQRSIRILSDKYKAMYKIQSEAWKITPYQIRMAQMSWNSQLPRGSTNDFLTKAIFGEYGLAMALAHIMKLLLQHGFGPAYNQFIELTNTVRQSALAGAKNGGSAKGVSKAKRECVASKEWADMSRIWIPLAKEINASLKEPLAAQNAATSNYFSNNASTNPPPSGGVRMPIENTTPPSLAGNQRALDLMPQNTQSRLYTAIAGTGNVGDSGTNNTSKPKYGHPKLEKVVELTVGHLEKFGKEIDDGDTRRTTRIIIFSQFRQSVEEIVRVLSEFKPLVKCTAFVGQGRGKGSDSGDEDDGSEVPNGNPARRGRGGFRGRGRGSQNGRSAVSAASTSLGGKNKGRGQSQKQQLEILSKFREGHFNTLVATCVGEEGLDIGEVDLIINYDTPASPIRLLQRVGRTGRARRGGVIVLLTAGTQEESSYQQAQNKYRSIQKSIESGKNILLHPELSPSMLPPNLPRGIPRIIQTNITEDDIKAAEAKYELPPTGGKRKGKAAEAGGKNKGVADTSMGFVKASDLDSYERLAEKYGRGKDKNRGISVPISNASDDDDLPSANDLLSPNLNSLSKDNKATPLLSSSAFIRKIISNSSTNQAILTPSVNIEHTFRTLKLVNIVGLINNQSNSSYSAGNKRQADVAAISEGKILAPNAPSSIAKKIKGNISKEKGANNKRLSQTNSFDFNSFESKEFDFTGDLDQGILGLAKSLGIVLPLVELSAGPTTFSTTSNSNCFSSKVANSPSWSELGSPGVIQSLLEEETPTPQKDSVIVDAEESSFALNSANFSPPRMPEENTKILAKDSLADLDKSVEEVLDGLDLDFLDPIVLSSDTDDSCSPPPRTLAQSSIQGQKTHSSKSGAVTSSTSSILQKVSNENVGNTTPQHDSKILADDSLLLSSPPILPQPLSKEQKKTTTTENKNPCTKKPNANKPEKTSTNTKILKSSSSINFSDLDFDFDLRTPPSNNSPNRDTSDGDVILCEDSLDKDILATRLTPSPETPKNLWTKCGNRQNSNKSIESDVVLVPNTDSPIKRMHTNSGSFESLGPNSNPIKFPTPTANTGVFTPSHTVQPRVLAKVTPPEKLSKLPKTPKGLGLSHSNSETVSKGNESDDSHDSPLIPRVHRRDRNMMNRRIKNSVILSQSPLIGEGQNTPLMAKLPKTPNINTPSILISDTPTPITKHFGLNIRSPNPPAINGNNQSSNYRNSPAITSPLAQNRIQSLASMLNKSQKTKPTGKGKERGTTSKKKKKSTIKATVMSKFIDMEVDVSDEDAMEHSGDDHGSSQDTDLSSFIDDRSEFTTSPQSALTTPQRGAATAAGNRSHKNGGGGKRKAQVSEEDIRNIYRQSLLSPVTTATQIQKELDEWKSKRKWVADENSPTRYGAMQRQVKQRSDGAHPRNYDQQSSSQNTFWQTQSQSSDKIGLDRNDYDSTDQSGDSDGYGDDGDLSGFVVDDNDIEHDSFIDPLPDEEVTPIALRTQSSLRPYSNHTASPTKPPRHVHQYNTLDDLKGVSPRWSEAVLDLQWECYAVPDIPQWFHGSFNAGPSDKTESDLMPFPVDEPCPYQEFIETRHKHVSKLVINDEILPEDYNEVINLHYPKLTYISIETAPRLLEKLPAFLANNKRIREISLMKDPEQPEDAVIEAKPLFVLMTPLYRTLATLEIHSMVHVQKFTDILEEFPSLECLLLGTCILDDSSDFLISHEFEGHKDHEHGNKRQKTKLFRQLTKLAFDQIFVRDIGCIDGNLNTNYMLNTKLFPNVLLFKQFNPLDKPEVPNRLSPVTKIPLILFFKKPPPSIVDLWLDTLDPETATEISNKCPNLRGITVKFVTANNQNSFTISNLSKHSSRLTRLEEFRCGVFGPLEQPGARLESYDELFFQELPKNSTISTISEDNELQKPLDIGNLKPLEFSWKSLKKIELVSSGGFSPKILLFLEQFKRLEKAFLALYDLNGIDVIRRALKNKYSNNTKRSDTSRDASHMSPDVEVSGNITKDAEYDPEACFNKLIMLELRLFESTMCRLDQFRDFICMFSQLRFVILHCNPLSFWDELPIYFPHIRFSYSYIVD</sequence>
<dbReference type="InterPro" id="IPR002464">
    <property type="entry name" value="DNA/RNA_helicase_DEAH_CS"/>
</dbReference>
<dbReference type="GO" id="GO:0045003">
    <property type="term" value="P:double-strand break repair via synthesis-dependent strand annealing"/>
    <property type="evidence" value="ECO:0007669"/>
    <property type="project" value="TreeGrafter"/>
</dbReference>
<evidence type="ECO:0000256" key="6">
    <source>
        <dbReference type="ARBA" id="ARBA00022840"/>
    </source>
</evidence>
<accession>A0A9W7ZUT1</accession>
<dbReference type="OrthoDB" id="164902at2759"/>
<feature type="compositionally biased region" description="Polar residues" evidence="7">
    <location>
        <begin position="1349"/>
        <end position="1358"/>
    </location>
</feature>
<dbReference type="PANTHER" id="PTHR14025:SF20">
    <property type="entry name" value="FANCONI ANEMIA GROUP M PROTEIN"/>
    <property type="match status" value="1"/>
</dbReference>
<feature type="region of interest" description="Disordered" evidence="7">
    <location>
        <begin position="1581"/>
        <end position="1624"/>
    </location>
</feature>
<dbReference type="SMART" id="SM00487">
    <property type="entry name" value="DEXDc"/>
    <property type="match status" value="1"/>
</dbReference>
<evidence type="ECO:0000256" key="1">
    <source>
        <dbReference type="ARBA" id="ARBA00009889"/>
    </source>
</evidence>
<dbReference type="EMBL" id="JANBPU010000098">
    <property type="protein sequence ID" value="KAJ1916577.1"/>
    <property type="molecule type" value="Genomic_DNA"/>
</dbReference>
<evidence type="ECO:0000256" key="3">
    <source>
        <dbReference type="ARBA" id="ARBA00022741"/>
    </source>
</evidence>
<feature type="region of interest" description="Disordered" evidence="7">
    <location>
        <begin position="795"/>
        <end position="859"/>
    </location>
</feature>
<feature type="compositionally biased region" description="Polar residues" evidence="7">
    <location>
        <begin position="149"/>
        <end position="181"/>
    </location>
</feature>
<feature type="region of interest" description="Disordered" evidence="7">
    <location>
        <begin position="1336"/>
        <end position="1373"/>
    </location>
</feature>
<feature type="region of interest" description="Disordered" evidence="7">
    <location>
        <begin position="1402"/>
        <end position="1448"/>
    </location>
</feature>
<feature type="region of interest" description="Disordered" evidence="7">
    <location>
        <begin position="1774"/>
        <end position="1793"/>
    </location>
</feature>
<dbReference type="InterPro" id="IPR001650">
    <property type="entry name" value="Helicase_C-like"/>
</dbReference>
<dbReference type="GO" id="GO:0036297">
    <property type="term" value="P:interstrand cross-link repair"/>
    <property type="evidence" value="ECO:0007669"/>
    <property type="project" value="TreeGrafter"/>
</dbReference>
<proteinExistence type="inferred from homology"/>
<dbReference type="InterPro" id="IPR014001">
    <property type="entry name" value="Helicase_ATP-bd"/>
</dbReference>
<feature type="compositionally biased region" description="Polar residues" evidence="7">
    <location>
        <begin position="1903"/>
        <end position="1922"/>
    </location>
</feature>
<feature type="compositionally biased region" description="Basic residues" evidence="7">
    <location>
        <begin position="1824"/>
        <end position="1836"/>
    </location>
</feature>
<dbReference type="PROSITE" id="PS51192">
    <property type="entry name" value="HELICASE_ATP_BIND_1"/>
    <property type="match status" value="1"/>
</dbReference>
<evidence type="ECO:0000313" key="11">
    <source>
        <dbReference type="Proteomes" id="UP001150538"/>
    </source>
</evidence>
<protein>
    <recommendedName>
        <fullName evidence="2">DNA helicase</fullName>
        <ecNumber evidence="2">3.6.4.12</ecNumber>
    </recommendedName>
</protein>
<feature type="domain" description="Helicase ATP-binding" evidence="8">
    <location>
        <begin position="247"/>
        <end position="469"/>
    </location>
</feature>
<feature type="region of interest" description="Disordered" evidence="7">
    <location>
        <begin position="22"/>
        <end position="181"/>
    </location>
</feature>
<dbReference type="Proteomes" id="UP001150538">
    <property type="component" value="Unassembled WGS sequence"/>
</dbReference>
<feature type="compositionally biased region" description="Basic and acidic residues" evidence="7">
    <location>
        <begin position="1777"/>
        <end position="1786"/>
    </location>
</feature>
<dbReference type="PROSITE" id="PS51194">
    <property type="entry name" value="HELICASE_CTER"/>
    <property type="match status" value="1"/>
</dbReference>
<feature type="compositionally biased region" description="Low complexity" evidence="7">
    <location>
        <begin position="48"/>
        <end position="62"/>
    </location>
</feature>
<dbReference type="SUPFAM" id="SSF52540">
    <property type="entry name" value="P-loop containing nucleoside triphosphate hydrolases"/>
    <property type="match status" value="1"/>
</dbReference>
<keyword evidence="5 10" id="KW-0347">Helicase</keyword>
<feature type="region of interest" description="Disordered" evidence="7">
    <location>
        <begin position="1800"/>
        <end position="1839"/>
    </location>
</feature>
<feature type="compositionally biased region" description="Polar residues" evidence="7">
    <location>
        <begin position="1601"/>
        <end position="1611"/>
    </location>
</feature>
<feature type="compositionally biased region" description="Polar residues" evidence="7">
    <location>
        <begin position="31"/>
        <end position="47"/>
    </location>
</feature>
<feature type="region of interest" description="Disordered" evidence="7">
    <location>
        <begin position="996"/>
        <end position="1018"/>
    </location>
</feature>
<dbReference type="PROSITE" id="PS00690">
    <property type="entry name" value="DEAH_ATP_HELICASE"/>
    <property type="match status" value="1"/>
</dbReference>
<evidence type="ECO:0000256" key="5">
    <source>
        <dbReference type="ARBA" id="ARBA00022806"/>
    </source>
</evidence>
<feature type="compositionally biased region" description="Polar residues" evidence="7">
    <location>
        <begin position="1802"/>
        <end position="1814"/>
    </location>
</feature>
<name>A0A9W7ZUT1_9FUNG</name>
<feature type="region of interest" description="Disordered" evidence="7">
    <location>
        <begin position="1871"/>
        <end position="1955"/>
    </location>
</feature>
<dbReference type="Pfam" id="PF04851">
    <property type="entry name" value="ResIII"/>
    <property type="match status" value="1"/>
</dbReference>
<dbReference type="GO" id="GO:0005524">
    <property type="term" value="F:ATP binding"/>
    <property type="evidence" value="ECO:0007669"/>
    <property type="project" value="UniProtKB-KW"/>
</dbReference>
<keyword evidence="11" id="KW-1185">Reference proteome</keyword>
<reference evidence="10" key="1">
    <citation type="submission" date="2022-07" db="EMBL/GenBank/DDBJ databases">
        <title>Phylogenomic reconstructions and comparative analyses of Kickxellomycotina fungi.</title>
        <authorList>
            <person name="Reynolds N.K."/>
            <person name="Stajich J.E."/>
            <person name="Barry K."/>
            <person name="Grigoriev I.V."/>
            <person name="Crous P."/>
            <person name="Smith M.E."/>
        </authorList>
    </citation>
    <scope>NUCLEOTIDE SEQUENCE</scope>
    <source>
        <strain evidence="10">NBRC 100468</strain>
    </source>
</reference>
<dbReference type="Pfam" id="PF00271">
    <property type="entry name" value="Helicase_C"/>
    <property type="match status" value="1"/>
</dbReference>
<feature type="compositionally biased region" description="Basic and acidic residues" evidence="7">
    <location>
        <begin position="1893"/>
        <end position="1902"/>
    </location>
</feature>
<feature type="compositionally biased region" description="Low complexity" evidence="7">
    <location>
        <begin position="70"/>
        <end position="91"/>
    </location>
</feature>
<feature type="compositionally biased region" description="Polar residues" evidence="7">
    <location>
        <begin position="834"/>
        <end position="859"/>
    </location>
</feature>
<dbReference type="InterPro" id="IPR006935">
    <property type="entry name" value="Helicase/UvrB_N"/>
</dbReference>
<dbReference type="EC" id="3.6.4.12" evidence="2"/>
<evidence type="ECO:0000259" key="8">
    <source>
        <dbReference type="PROSITE" id="PS51192"/>
    </source>
</evidence>
<dbReference type="GO" id="GO:0043138">
    <property type="term" value="F:3'-5' DNA helicase activity"/>
    <property type="evidence" value="ECO:0007669"/>
    <property type="project" value="InterPro"/>
</dbReference>
<feature type="region of interest" description="Disordered" evidence="7">
    <location>
        <begin position="1729"/>
        <end position="1756"/>
    </location>
</feature>
<gene>
    <name evidence="10" type="primary">MPH1</name>
    <name evidence="10" type="ORF">H4219_003696</name>
</gene>
<feature type="region of interest" description="Disordered" evidence="7">
    <location>
        <begin position="1044"/>
        <end position="1067"/>
    </location>
</feature>
<evidence type="ECO:0000313" key="10">
    <source>
        <dbReference type="EMBL" id="KAJ1916577.1"/>
    </source>
</evidence>
<evidence type="ECO:0000256" key="2">
    <source>
        <dbReference type="ARBA" id="ARBA00012551"/>
    </source>
</evidence>
<comment type="caution">
    <text evidence="10">The sequence shown here is derived from an EMBL/GenBank/DDBJ whole genome shotgun (WGS) entry which is preliminary data.</text>
</comment>
<dbReference type="GO" id="GO:0000400">
    <property type="term" value="F:four-way junction DNA binding"/>
    <property type="evidence" value="ECO:0007669"/>
    <property type="project" value="TreeGrafter"/>
</dbReference>
<dbReference type="GO" id="GO:0016787">
    <property type="term" value="F:hydrolase activity"/>
    <property type="evidence" value="ECO:0007669"/>
    <property type="project" value="UniProtKB-KW"/>
</dbReference>
<evidence type="ECO:0000256" key="7">
    <source>
        <dbReference type="SAM" id="MobiDB-lite"/>
    </source>
</evidence>
<comment type="similarity">
    <text evidence="1">Belongs to the DEAD box helicase family. DEAH subfamily. FANCM sub-subfamily.</text>
</comment>
<keyword evidence="3" id="KW-0547">Nucleotide-binding</keyword>
<evidence type="ECO:0000259" key="9">
    <source>
        <dbReference type="PROSITE" id="PS51194"/>
    </source>
</evidence>
<feature type="compositionally biased region" description="Low complexity" evidence="7">
    <location>
        <begin position="1402"/>
        <end position="1413"/>
    </location>
</feature>
<dbReference type="Gene3D" id="3.40.50.300">
    <property type="entry name" value="P-loop containing nucleotide triphosphate hydrolases"/>
    <property type="match status" value="2"/>
</dbReference>
<dbReference type="SMART" id="SM00490">
    <property type="entry name" value="HELICc"/>
    <property type="match status" value="1"/>
</dbReference>
<dbReference type="PANTHER" id="PTHR14025">
    <property type="entry name" value="FANCONI ANEMIA GROUP M FANCM FAMILY MEMBER"/>
    <property type="match status" value="1"/>
</dbReference>
<evidence type="ECO:0000256" key="4">
    <source>
        <dbReference type="ARBA" id="ARBA00022801"/>
    </source>
</evidence>